<dbReference type="Proteomes" id="UP000675747">
    <property type="component" value="Unassembled WGS sequence"/>
</dbReference>
<protein>
    <submittedName>
        <fullName evidence="2">GNAT family N-acetyltransferase</fullName>
    </submittedName>
</protein>
<sequence>MSAARLPLAFGAGCRIRPWAPARDAADLLRHADNPNVPRFLSTRFPHPYTAADAQAWFDFVAVQAPATNWAIEVDGAAAGGIGLRLGRDEFAHSAELGYWLGEAHWGRGIVSAAVAALLPWAEQSFGLRRVAAYVATGNPASLRVLEKNGFQREGLLRMRAIRDGIAQDHVALARIR</sequence>
<feature type="domain" description="N-acetyltransferase" evidence="1">
    <location>
        <begin position="14"/>
        <end position="177"/>
    </location>
</feature>
<evidence type="ECO:0000313" key="4">
    <source>
        <dbReference type="Proteomes" id="UP000675747"/>
    </source>
</evidence>
<reference evidence="2" key="2">
    <citation type="submission" date="2021-04" db="EMBL/GenBank/DDBJ databases">
        <authorList>
            <person name="Karlyshev A.V."/>
        </authorList>
    </citation>
    <scope>NUCLEOTIDE SEQUENCE</scope>
    <source>
        <strain evidence="2">LMG 29479</strain>
    </source>
</reference>
<dbReference type="EMBL" id="JAGQFT020000015">
    <property type="protein sequence ID" value="MBS7458877.1"/>
    <property type="molecule type" value="Genomic_DNA"/>
</dbReference>
<dbReference type="PANTHER" id="PTHR43328:SF1">
    <property type="entry name" value="N-ACETYLTRANSFERASE DOMAIN-CONTAINING PROTEIN"/>
    <property type="match status" value="1"/>
</dbReference>
<evidence type="ECO:0000259" key="1">
    <source>
        <dbReference type="PROSITE" id="PS51186"/>
    </source>
</evidence>
<gene>
    <name evidence="3" type="ORF">KB893_017210</name>
    <name evidence="2" type="ORF">KB893_08455</name>
</gene>
<name>A0A8J7VSW6_9GAMM</name>
<organism evidence="2">
    <name type="scientific">Coralloluteibacterium stylophorae</name>
    <dbReference type="NCBI Taxonomy" id="1776034"/>
    <lineage>
        <taxon>Bacteria</taxon>
        <taxon>Pseudomonadati</taxon>
        <taxon>Pseudomonadota</taxon>
        <taxon>Gammaproteobacteria</taxon>
        <taxon>Lysobacterales</taxon>
        <taxon>Lysobacteraceae</taxon>
        <taxon>Coralloluteibacterium</taxon>
    </lineage>
</organism>
<dbReference type="InterPro" id="IPR000182">
    <property type="entry name" value="GNAT_dom"/>
</dbReference>
<keyword evidence="4" id="KW-1185">Reference proteome</keyword>
<dbReference type="Gene3D" id="3.40.630.30">
    <property type="match status" value="1"/>
</dbReference>
<dbReference type="PANTHER" id="PTHR43328">
    <property type="entry name" value="ACETYLTRANSFERASE-RELATED"/>
    <property type="match status" value="1"/>
</dbReference>
<dbReference type="SUPFAM" id="SSF55729">
    <property type="entry name" value="Acyl-CoA N-acyltransferases (Nat)"/>
    <property type="match status" value="1"/>
</dbReference>
<accession>A0A8J7VSW6</accession>
<evidence type="ECO:0000313" key="2">
    <source>
        <dbReference type="EMBL" id="MBR0562545.1"/>
    </source>
</evidence>
<dbReference type="AlphaFoldDB" id="A0A8J7VSW6"/>
<dbReference type="GO" id="GO:0016747">
    <property type="term" value="F:acyltransferase activity, transferring groups other than amino-acyl groups"/>
    <property type="evidence" value="ECO:0007669"/>
    <property type="project" value="InterPro"/>
</dbReference>
<evidence type="ECO:0000313" key="3">
    <source>
        <dbReference type="EMBL" id="MBS7458877.1"/>
    </source>
</evidence>
<dbReference type="RefSeq" id="WP_211926486.1">
    <property type="nucleotide sequence ID" value="NZ_JAGQFT020000015.1"/>
</dbReference>
<proteinExistence type="predicted"/>
<dbReference type="InterPro" id="IPR016181">
    <property type="entry name" value="Acyl_CoA_acyltransferase"/>
</dbReference>
<dbReference type="Pfam" id="PF13302">
    <property type="entry name" value="Acetyltransf_3"/>
    <property type="match status" value="1"/>
</dbReference>
<dbReference type="PROSITE" id="PS51186">
    <property type="entry name" value="GNAT"/>
    <property type="match status" value="1"/>
</dbReference>
<reference evidence="3 4" key="1">
    <citation type="journal article" date="2021" name="Microbiol. Resour. Announc.">
        <title>Draft Genome Sequence of Coralloluteibacterium stylophorae LMG 29479T.</title>
        <authorList>
            <person name="Karlyshev A.V."/>
            <person name="Kudryashova E.B."/>
            <person name="Ariskina E.V."/>
            <person name="Conroy A.P."/>
            <person name="Abidueva E.Y."/>
        </authorList>
    </citation>
    <scope>NUCLEOTIDE SEQUENCE [LARGE SCALE GENOMIC DNA]</scope>
    <source>
        <strain evidence="3 4">LMG 29479</strain>
    </source>
</reference>
<dbReference type="EMBL" id="JAGQFT010000058">
    <property type="protein sequence ID" value="MBR0562545.1"/>
    <property type="molecule type" value="Genomic_DNA"/>
</dbReference>
<comment type="caution">
    <text evidence="2">The sequence shown here is derived from an EMBL/GenBank/DDBJ whole genome shotgun (WGS) entry which is preliminary data.</text>
</comment>